<organism evidence="1">
    <name type="scientific">Rhizophora mucronata</name>
    <name type="common">Asiatic mangrove</name>
    <dbReference type="NCBI Taxonomy" id="61149"/>
    <lineage>
        <taxon>Eukaryota</taxon>
        <taxon>Viridiplantae</taxon>
        <taxon>Streptophyta</taxon>
        <taxon>Embryophyta</taxon>
        <taxon>Tracheophyta</taxon>
        <taxon>Spermatophyta</taxon>
        <taxon>Magnoliopsida</taxon>
        <taxon>eudicotyledons</taxon>
        <taxon>Gunneridae</taxon>
        <taxon>Pentapetalae</taxon>
        <taxon>rosids</taxon>
        <taxon>fabids</taxon>
        <taxon>Malpighiales</taxon>
        <taxon>Rhizophoraceae</taxon>
        <taxon>Rhizophora</taxon>
    </lineage>
</organism>
<dbReference type="AlphaFoldDB" id="A0A2P2NIT9"/>
<reference evidence="1" key="1">
    <citation type="submission" date="2018-02" db="EMBL/GenBank/DDBJ databases">
        <title>Rhizophora mucronata_Transcriptome.</title>
        <authorList>
            <person name="Meera S.P."/>
            <person name="Sreeshan A."/>
            <person name="Augustine A."/>
        </authorList>
    </citation>
    <scope>NUCLEOTIDE SEQUENCE</scope>
    <source>
        <tissue evidence="1">Leaf</tissue>
    </source>
</reference>
<evidence type="ECO:0000313" key="1">
    <source>
        <dbReference type="EMBL" id="MBX42387.1"/>
    </source>
</evidence>
<dbReference type="EMBL" id="GGEC01061903">
    <property type="protein sequence ID" value="MBX42387.1"/>
    <property type="molecule type" value="Transcribed_RNA"/>
</dbReference>
<sequence length="24" mass="2776">MFVDILCGVAISLFCNLLNFIPWF</sequence>
<proteinExistence type="predicted"/>
<protein>
    <submittedName>
        <fullName evidence="1">Uncharacterized protein</fullName>
    </submittedName>
</protein>
<accession>A0A2P2NIT9</accession>
<name>A0A2P2NIT9_RHIMU</name>